<evidence type="ECO:0000256" key="2">
    <source>
        <dbReference type="SAM" id="Phobius"/>
    </source>
</evidence>
<gene>
    <name evidence="3" type="ORF">MNBD_GAMMA09-1937</name>
</gene>
<sequence>MKRIFYYSGYRLTVFHWKNEKCIASFAFNPGDDGLEKFATYLKATTNTPVRILVDLIEEDFIYETIPHVGSVDRKSIVGRIIERQYRNSRDYYYYKVLQREKTGRRDDKIIYSVLSNPAILEPWLEPMKNAGIAISGIWSLPLLSENLANYIDNKSRNILIVSQQVPSNLRQTLIKNGRFESSRSAVVNLLDASIGEYISTEVEQTIRFLSNQRHIGFDEKIEVHIICRESDIIEIKNYCEDGNLLSFHYHCLEDIENKINCHTQSAEYSNGLYSYICANIKVPIGHYGNKELFSNYYQHLISISMYVASILIFLFSCIFSLSYLSESYLFEKEVVTIKNHTKGINNDYHRQLSSIEHKLGLTQTMQSSVLFSDKIKSSKIISPQNFMVDISRILGYSGMYNTKISSISWQLNQSSEFQPKVRNTVSVDHASSKAINQLATITGNIDLSHISLKQAVNKTYAISDTFKKNQLIQKIRLNKMPVDTRSQSSIENEKSHSHQSQNSTDKSMGEFEIELIMRARKS</sequence>
<organism evidence="3">
    <name type="scientific">hydrothermal vent metagenome</name>
    <dbReference type="NCBI Taxonomy" id="652676"/>
    <lineage>
        <taxon>unclassified sequences</taxon>
        <taxon>metagenomes</taxon>
        <taxon>ecological metagenomes</taxon>
    </lineage>
</organism>
<keyword evidence="2" id="KW-1133">Transmembrane helix</keyword>
<proteinExistence type="predicted"/>
<evidence type="ECO:0000313" key="3">
    <source>
        <dbReference type="EMBL" id="VAW68970.1"/>
    </source>
</evidence>
<protein>
    <submittedName>
        <fullName evidence="3">Uncharacterized protein</fullName>
    </submittedName>
</protein>
<feature type="region of interest" description="Disordered" evidence="1">
    <location>
        <begin position="483"/>
        <end position="511"/>
    </location>
</feature>
<feature type="transmembrane region" description="Helical" evidence="2">
    <location>
        <begin position="304"/>
        <end position="325"/>
    </location>
</feature>
<keyword evidence="2" id="KW-0812">Transmembrane</keyword>
<dbReference type="EMBL" id="UOFI01000140">
    <property type="protein sequence ID" value="VAW68970.1"/>
    <property type="molecule type" value="Genomic_DNA"/>
</dbReference>
<reference evidence="3" key="1">
    <citation type="submission" date="2018-06" db="EMBL/GenBank/DDBJ databases">
        <authorList>
            <person name="Zhirakovskaya E."/>
        </authorList>
    </citation>
    <scope>NUCLEOTIDE SEQUENCE</scope>
</reference>
<keyword evidence="2" id="KW-0472">Membrane</keyword>
<evidence type="ECO:0000256" key="1">
    <source>
        <dbReference type="SAM" id="MobiDB-lite"/>
    </source>
</evidence>
<name>A0A3B0XW78_9ZZZZ</name>
<dbReference type="AlphaFoldDB" id="A0A3B0XW78"/>
<accession>A0A3B0XW78</accession>